<comment type="similarity">
    <text evidence="2">Belongs to the MmpS family.</text>
</comment>
<evidence type="ECO:0000256" key="2">
    <source>
        <dbReference type="ARBA" id="ARBA00007531"/>
    </source>
</evidence>
<keyword evidence="5" id="KW-1133">Transmembrane helix</keyword>
<dbReference type="Pfam" id="PF05423">
    <property type="entry name" value="Mycobact_memb"/>
    <property type="match status" value="1"/>
</dbReference>
<keyword evidence="4" id="KW-0812">Transmembrane</keyword>
<dbReference type="EMBL" id="AP024237">
    <property type="protein sequence ID" value="BCO33726.1"/>
    <property type="molecule type" value="Genomic_DNA"/>
</dbReference>
<dbReference type="AlphaFoldDB" id="A0A7R7YPG6"/>
<accession>A0A7R7YPG6</accession>
<evidence type="ECO:0000256" key="6">
    <source>
        <dbReference type="ARBA" id="ARBA00023136"/>
    </source>
</evidence>
<dbReference type="Gene3D" id="2.60.40.2880">
    <property type="entry name" value="MmpS1-5, C-terminal soluble domain"/>
    <property type="match status" value="1"/>
</dbReference>
<evidence type="ECO:0000256" key="4">
    <source>
        <dbReference type="ARBA" id="ARBA00022692"/>
    </source>
</evidence>
<gene>
    <name evidence="7" type="ORF">MHEC_01590</name>
</gene>
<reference evidence="7 8" key="1">
    <citation type="submission" date="2020-12" db="EMBL/GenBank/DDBJ databases">
        <title>Complete genome sequence of Mycobacterium heckeshornense JCM 15655T, closely related to a pathogenic non-tuberculous mycobacterial species Mycobacterium xenopi.</title>
        <authorList>
            <person name="Yoshida M."/>
            <person name="Fukano H."/>
            <person name="Asakura T."/>
            <person name="Suzuki M."/>
            <person name="Hoshino Y."/>
        </authorList>
    </citation>
    <scope>NUCLEOTIDE SEQUENCE [LARGE SCALE GENOMIC DNA]</scope>
    <source>
        <strain evidence="7 8">JCM 15655</strain>
    </source>
</reference>
<keyword evidence="6" id="KW-0472">Membrane</keyword>
<sequence length="202" mass="21893">MVEQGVRGVAGASSDVATAGQQEINPWSRSAFPETAHQSPHAPTASGGFRKGHRNRGFTISKVLRRLWIPLVILVVVASGGFTVARLHRVFGSEKRPSYADTKINDTKPYNPKRLRYEIFGPPGTVATISYFDVNADPQRVVGARLPWSVEFATTEATAMGSIVAQGDSNSIGCRILVDGDVKAERITYEVNAFTFCLLKAA</sequence>
<organism evidence="7 8">
    <name type="scientific">Mycobacterium heckeshornense</name>
    <dbReference type="NCBI Taxonomy" id="110505"/>
    <lineage>
        <taxon>Bacteria</taxon>
        <taxon>Bacillati</taxon>
        <taxon>Actinomycetota</taxon>
        <taxon>Actinomycetes</taxon>
        <taxon>Mycobacteriales</taxon>
        <taxon>Mycobacteriaceae</taxon>
        <taxon>Mycobacterium</taxon>
    </lineage>
</organism>
<evidence type="ECO:0000313" key="8">
    <source>
        <dbReference type="Proteomes" id="UP000595446"/>
    </source>
</evidence>
<keyword evidence="8" id="KW-1185">Reference proteome</keyword>
<evidence type="ECO:0000256" key="5">
    <source>
        <dbReference type="ARBA" id="ARBA00022989"/>
    </source>
</evidence>
<protein>
    <submittedName>
        <fullName evidence="7">Putative transport accessory protein MmpS4</fullName>
    </submittedName>
</protein>
<dbReference type="GO" id="GO:0005886">
    <property type="term" value="C:plasma membrane"/>
    <property type="evidence" value="ECO:0007669"/>
    <property type="project" value="UniProtKB-SubCell"/>
</dbReference>
<dbReference type="Proteomes" id="UP000595446">
    <property type="component" value="Chromosome"/>
</dbReference>
<dbReference type="InterPro" id="IPR038468">
    <property type="entry name" value="MmpS_C"/>
</dbReference>
<name>A0A7R7YPG6_9MYCO</name>
<keyword evidence="3" id="KW-1003">Cell membrane</keyword>
<evidence type="ECO:0000256" key="1">
    <source>
        <dbReference type="ARBA" id="ARBA00004236"/>
    </source>
</evidence>
<evidence type="ECO:0000313" key="7">
    <source>
        <dbReference type="EMBL" id="BCO33726.1"/>
    </source>
</evidence>
<proteinExistence type="inferred from homology"/>
<dbReference type="InterPro" id="IPR008693">
    <property type="entry name" value="MmpS"/>
</dbReference>
<evidence type="ECO:0000256" key="3">
    <source>
        <dbReference type="ARBA" id="ARBA00022475"/>
    </source>
</evidence>
<comment type="subcellular location">
    <subcellularLocation>
        <location evidence="1">Cell membrane</location>
    </subcellularLocation>
</comment>